<gene>
    <name evidence="1" type="ORF">LCGC14_2521070</name>
</gene>
<name>A0A0F9DPP0_9ZZZZ</name>
<protein>
    <submittedName>
        <fullName evidence="1">Uncharacterized protein</fullName>
    </submittedName>
</protein>
<proteinExistence type="predicted"/>
<sequence>MKDEPSLIINVDEPLTKVEQMFQTLDKLYDLSQAKEFYVYRWKWLK</sequence>
<organism evidence="1">
    <name type="scientific">marine sediment metagenome</name>
    <dbReference type="NCBI Taxonomy" id="412755"/>
    <lineage>
        <taxon>unclassified sequences</taxon>
        <taxon>metagenomes</taxon>
        <taxon>ecological metagenomes</taxon>
    </lineage>
</organism>
<comment type="caution">
    <text evidence="1">The sequence shown here is derived from an EMBL/GenBank/DDBJ whole genome shotgun (WGS) entry which is preliminary data.</text>
</comment>
<accession>A0A0F9DPP0</accession>
<dbReference type="EMBL" id="LAZR01040670">
    <property type="protein sequence ID" value="KKL13908.1"/>
    <property type="molecule type" value="Genomic_DNA"/>
</dbReference>
<reference evidence="1" key="1">
    <citation type="journal article" date="2015" name="Nature">
        <title>Complex archaea that bridge the gap between prokaryotes and eukaryotes.</title>
        <authorList>
            <person name="Spang A."/>
            <person name="Saw J.H."/>
            <person name="Jorgensen S.L."/>
            <person name="Zaremba-Niedzwiedzka K."/>
            <person name="Martijn J."/>
            <person name="Lind A.E."/>
            <person name="van Eijk R."/>
            <person name="Schleper C."/>
            <person name="Guy L."/>
            <person name="Ettema T.J."/>
        </authorList>
    </citation>
    <scope>NUCLEOTIDE SEQUENCE</scope>
</reference>
<evidence type="ECO:0000313" key="1">
    <source>
        <dbReference type="EMBL" id="KKL13908.1"/>
    </source>
</evidence>
<dbReference type="AlphaFoldDB" id="A0A0F9DPP0"/>